<reference evidence="9" key="1">
    <citation type="submission" date="2016-11" db="EMBL/GenBank/DDBJ databases">
        <authorList>
            <person name="Varghese N."/>
            <person name="Submissions S."/>
        </authorList>
    </citation>
    <scope>NUCLEOTIDE SEQUENCE [LARGE SCALE GENOMIC DNA]</scope>
    <source>
        <strain evidence="9">DSM 26134</strain>
    </source>
</reference>
<feature type="transmembrane region" description="Helical" evidence="6">
    <location>
        <begin position="189"/>
        <end position="207"/>
    </location>
</feature>
<feature type="transmembrane region" description="Helical" evidence="6">
    <location>
        <begin position="134"/>
        <end position="152"/>
    </location>
</feature>
<evidence type="ECO:0000256" key="1">
    <source>
        <dbReference type="ARBA" id="ARBA00004141"/>
    </source>
</evidence>
<comment type="similarity">
    <text evidence="2">Belongs to the EamA transporter family.</text>
</comment>
<keyword evidence="3 6" id="KW-0812">Transmembrane</keyword>
<feature type="transmembrane region" description="Helical" evidence="6">
    <location>
        <begin position="103"/>
        <end position="125"/>
    </location>
</feature>
<dbReference type="AlphaFoldDB" id="A0A1M6J224"/>
<evidence type="ECO:0000259" key="7">
    <source>
        <dbReference type="Pfam" id="PF00892"/>
    </source>
</evidence>
<dbReference type="EMBL" id="FRAA01000001">
    <property type="protein sequence ID" value="SHJ40702.1"/>
    <property type="molecule type" value="Genomic_DNA"/>
</dbReference>
<dbReference type="GO" id="GO:0016020">
    <property type="term" value="C:membrane"/>
    <property type="evidence" value="ECO:0007669"/>
    <property type="project" value="UniProtKB-SubCell"/>
</dbReference>
<sequence>MKHLSMLDKTQANPVLWASLGAVFMVFAWSGWIILSRAGVQSSLTPSDITMIRYGTATLFALPFSLRYDWKKVTLWKAVVVSLGCGFPYTMFSFYGLMSIKAANAGVIVNGLLPVFGVILAFLVLGERTTKRRLFAIGLILIANLIMMGHPQAVRDNWFGWLMLIGASLVFSSYMFLGKRYGFTSKDALAFLPIINAVLFLPIWWMSDSGISSTPISTIVLQAGYQGILVSIVTLLITFYALKHIGAMNLSIYFSFVPFVTAILAWPILHEHLSLSEIVGIVVCSVGLFFYAKK</sequence>
<feature type="transmembrane region" description="Helical" evidence="6">
    <location>
        <begin position="275"/>
        <end position="292"/>
    </location>
</feature>
<dbReference type="SUPFAM" id="SSF103481">
    <property type="entry name" value="Multidrug resistance efflux transporter EmrE"/>
    <property type="match status" value="2"/>
</dbReference>
<feature type="transmembrane region" description="Helical" evidence="6">
    <location>
        <begin position="219"/>
        <end position="242"/>
    </location>
</feature>
<comment type="subcellular location">
    <subcellularLocation>
        <location evidence="1">Membrane</location>
        <topology evidence="1">Multi-pass membrane protein</topology>
    </subcellularLocation>
</comment>
<evidence type="ECO:0000256" key="5">
    <source>
        <dbReference type="ARBA" id="ARBA00023136"/>
    </source>
</evidence>
<feature type="domain" description="EamA" evidence="7">
    <location>
        <begin position="17"/>
        <end position="147"/>
    </location>
</feature>
<feature type="transmembrane region" description="Helical" evidence="6">
    <location>
        <begin position="15"/>
        <end position="35"/>
    </location>
</feature>
<dbReference type="InterPro" id="IPR037185">
    <property type="entry name" value="EmrE-like"/>
</dbReference>
<dbReference type="Pfam" id="PF00892">
    <property type="entry name" value="EamA"/>
    <property type="match status" value="2"/>
</dbReference>
<evidence type="ECO:0000313" key="8">
    <source>
        <dbReference type="EMBL" id="SHJ40702.1"/>
    </source>
</evidence>
<evidence type="ECO:0000256" key="6">
    <source>
        <dbReference type="SAM" id="Phobius"/>
    </source>
</evidence>
<dbReference type="InterPro" id="IPR000620">
    <property type="entry name" value="EamA_dom"/>
</dbReference>
<feature type="domain" description="EamA" evidence="7">
    <location>
        <begin position="159"/>
        <end position="290"/>
    </location>
</feature>
<proteinExistence type="inferred from homology"/>
<dbReference type="PANTHER" id="PTHR32322">
    <property type="entry name" value="INNER MEMBRANE TRANSPORTER"/>
    <property type="match status" value="1"/>
</dbReference>
<feature type="transmembrane region" description="Helical" evidence="6">
    <location>
        <begin position="75"/>
        <end position="97"/>
    </location>
</feature>
<dbReference type="InterPro" id="IPR050638">
    <property type="entry name" value="AA-Vitamin_Transporters"/>
</dbReference>
<gene>
    <name evidence="8" type="ORF">SAMN04488028_1019</name>
</gene>
<evidence type="ECO:0000256" key="4">
    <source>
        <dbReference type="ARBA" id="ARBA00022989"/>
    </source>
</evidence>
<evidence type="ECO:0000256" key="3">
    <source>
        <dbReference type="ARBA" id="ARBA00022692"/>
    </source>
</evidence>
<dbReference type="PANTHER" id="PTHR32322:SF2">
    <property type="entry name" value="EAMA DOMAIN-CONTAINING PROTEIN"/>
    <property type="match status" value="1"/>
</dbReference>
<organism evidence="8 9">
    <name type="scientific">Reichenbachiella agariperforans</name>
    <dbReference type="NCBI Taxonomy" id="156994"/>
    <lineage>
        <taxon>Bacteria</taxon>
        <taxon>Pseudomonadati</taxon>
        <taxon>Bacteroidota</taxon>
        <taxon>Cytophagia</taxon>
        <taxon>Cytophagales</taxon>
        <taxon>Reichenbachiellaceae</taxon>
        <taxon>Reichenbachiella</taxon>
    </lineage>
</organism>
<name>A0A1M6J224_REIAG</name>
<keyword evidence="4 6" id="KW-1133">Transmembrane helix</keyword>
<dbReference type="Proteomes" id="UP000184474">
    <property type="component" value="Unassembled WGS sequence"/>
</dbReference>
<accession>A0A1M6J224</accession>
<keyword evidence="9" id="KW-1185">Reference proteome</keyword>
<evidence type="ECO:0000313" key="9">
    <source>
        <dbReference type="Proteomes" id="UP000184474"/>
    </source>
</evidence>
<feature type="transmembrane region" description="Helical" evidence="6">
    <location>
        <begin position="158"/>
        <end position="177"/>
    </location>
</feature>
<feature type="transmembrane region" description="Helical" evidence="6">
    <location>
        <begin position="249"/>
        <end position="269"/>
    </location>
</feature>
<protein>
    <submittedName>
        <fullName evidence="8">EamA-like transporter family protein</fullName>
    </submittedName>
</protein>
<keyword evidence="5 6" id="KW-0472">Membrane</keyword>
<evidence type="ECO:0000256" key="2">
    <source>
        <dbReference type="ARBA" id="ARBA00007362"/>
    </source>
</evidence>